<dbReference type="VEuPathDB" id="FungiDB:M747DRAFT_12528"/>
<keyword evidence="1" id="KW-0812">Transmembrane</keyword>
<evidence type="ECO:0000313" key="3">
    <source>
        <dbReference type="Proteomes" id="UP000253845"/>
    </source>
</evidence>
<feature type="transmembrane region" description="Helical" evidence="1">
    <location>
        <begin position="20"/>
        <end position="39"/>
    </location>
</feature>
<evidence type="ECO:0000313" key="2">
    <source>
        <dbReference type="EMBL" id="RDH22238.1"/>
    </source>
</evidence>
<organism evidence="2 3">
    <name type="scientific">Aspergillus niger ATCC 13496</name>
    <dbReference type="NCBI Taxonomy" id="1353008"/>
    <lineage>
        <taxon>Eukaryota</taxon>
        <taxon>Fungi</taxon>
        <taxon>Dikarya</taxon>
        <taxon>Ascomycota</taxon>
        <taxon>Pezizomycotina</taxon>
        <taxon>Eurotiomycetes</taxon>
        <taxon>Eurotiomycetidae</taxon>
        <taxon>Eurotiales</taxon>
        <taxon>Aspergillaceae</taxon>
        <taxon>Aspergillus</taxon>
        <taxon>Aspergillus subgen. Circumdati</taxon>
    </lineage>
</organism>
<sequence length="87" mass="10463">MLSASCERRRLRYSIFAFHLKRYLVFILRLGKPLLLFWFPTAAMPDLLLAVIPHLFGLVFCHILGGMDHFLMLFRDLERRKRHIRLH</sequence>
<feature type="transmembrane region" description="Helical" evidence="1">
    <location>
        <begin position="51"/>
        <end position="74"/>
    </location>
</feature>
<gene>
    <name evidence="2" type="ORF">M747DRAFT_12528</name>
</gene>
<keyword evidence="1" id="KW-1133">Transmembrane helix</keyword>
<evidence type="ECO:0000256" key="1">
    <source>
        <dbReference type="SAM" id="Phobius"/>
    </source>
</evidence>
<reference evidence="2 3" key="1">
    <citation type="submission" date="2018-07" db="EMBL/GenBank/DDBJ databases">
        <title>Section-level genome sequencing of Aspergillus section Nigri to investigate inter- and intra-species variation.</title>
        <authorList>
            <consortium name="DOE Joint Genome Institute"/>
            <person name="Vesth T.C."/>
            <person name="Nybo J.L."/>
            <person name="Theobald S."/>
            <person name="Frisvad J.C."/>
            <person name="Larsen T.O."/>
            <person name="Nielsen K.F."/>
            <person name="Hoof J.B."/>
            <person name="Brandl J."/>
            <person name="Salamov A."/>
            <person name="Riley R."/>
            <person name="Gladden J.M."/>
            <person name="Phatale P."/>
            <person name="Nielsen M.T."/>
            <person name="Lyhne E.K."/>
            <person name="Kogle M.E."/>
            <person name="Strasser K."/>
            <person name="McDonnell E."/>
            <person name="Barry K."/>
            <person name="Clum A."/>
            <person name="Chen C."/>
            <person name="Nolan M."/>
            <person name="Sandor L."/>
            <person name="Kuo A."/>
            <person name="Lipzen A."/>
            <person name="Hainaut M."/>
            <person name="Drula E."/>
            <person name="Tsang A."/>
            <person name="Magnuson J.K."/>
            <person name="Henrissat B."/>
            <person name="Wiebenga A."/>
            <person name="Simmons B.A."/>
            <person name="Makela M.R."/>
            <person name="De vries R.P."/>
            <person name="Grigoriev I.V."/>
            <person name="Mortensen U.H."/>
            <person name="Baker S.E."/>
            <person name="Andersen M.R."/>
        </authorList>
    </citation>
    <scope>NUCLEOTIDE SEQUENCE [LARGE SCALE GENOMIC DNA]</scope>
    <source>
        <strain evidence="2 3">ATCC 13496</strain>
    </source>
</reference>
<name>A0A370C2W1_ASPNG</name>
<dbReference type="AlphaFoldDB" id="A0A370C2W1"/>
<proteinExistence type="predicted"/>
<dbReference type="Proteomes" id="UP000253845">
    <property type="component" value="Unassembled WGS sequence"/>
</dbReference>
<protein>
    <submittedName>
        <fullName evidence="2">Uncharacterized protein</fullName>
    </submittedName>
</protein>
<accession>A0A370C2W1</accession>
<keyword evidence="1" id="KW-0472">Membrane</keyword>
<dbReference type="EMBL" id="KZ851908">
    <property type="protein sequence ID" value="RDH22238.1"/>
    <property type="molecule type" value="Genomic_DNA"/>
</dbReference>